<dbReference type="InterPro" id="IPR003105">
    <property type="entry name" value="SRA_YDG"/>
</dbReference>
<proteinExistence type="predicted"/>
<evidence type="ECO:0000259" key="3">
    <source>
        <dbReference type="PROSITE" id="PS51015"/>
    </source>
</evidence>
<accession>A0A8H4R4U5</accession>
<dbReference type="GO" id="GO:0061630">
    <property type="term" value="F:ubiquitin protein ligase activity"/>
    <property type="evidence" value="ECO:0007669"/>
    <property type="project" value="TreeGrafter"/>
</dbReference>
<comment type="subcellular location">
    <subcellularLocation>
        <location evidence="2">Nucleus</location>
    </subcellularLocation>
</comment>
<organism evidence="4 5">
    <name type="scientific">Agrocybe pediades</name>
    <dbReference type="NCBI Taxonomy" id="84607"/>
    <lineage>
        <taxon>Eukaryota</taxon>
        <taxon>Fungi</taxon>
        <taxon>Dikarya</taxon>
        <taxon>Basidiomycota</taxon>
        <taxon>Agaricomycotina</taxon>
        <taxon>Agaricomycetes</taxon>
        <taxon>Agaricomycetidae</taxon>
        <taxon>Agaricales</taxon>
        <taxon>Agaricineae</taxon>
        <taxon>Strophariaceae</taxon>
        <taxon>Agrocybe</taxon>
    </lineage>
</organism>
<dbReference type="SMART" id="SM00466">
    <property type="entry name" value="SRA"/>
    <property type="match status" value="1"/>
</dbReference>
<evidence type="ECO:0000256" key="1">
    <source>
        <dbReference type="ARBA" id="ARBA00023242"/>
    </source>
</evidence>
<dbReference type="GO" id="GO:0005634">
    <property type="term" value="C:nucleus"/>
    <property type="evidence" value="ECO:0007669"/>
    <property type="project" value="UniProtKB-SubCell"/>
</dbReference>
<dbReference type="Proteomes" id="UP000521872">
    <property type="component" value="Unassembled WGS sequence"/>
</dbReference>
<dbReference type="Gene3D" id="2.30.280.10">
    <property type="entry name" value="SRA-YDG"/>
    <property type="match status" value="1"/>
</dbReference>
<evidence type="ECO:0000313" key="5">
    <source>
        <dbReference type="Proteomes" id="UP000521872"/>
    </source>
</evidence>
<gene>
    <name evidence="4" type="ORF">D9613_009296</name>
</gene>
<dbReference type="PANTHER" id="PTHR14140:SF27">
    <property type="entry name" value="OS04G0289800 PROTEIN"/>
    <property type="match status" value="1"/>
</dbReference>
<dbReference type="PROSITE" id="PS51015">
    <property type="entry name" value="YDG"/>
    <property type="match status" value="1"/>
</dbReference>
<keyword evidence="5" id="KW-1185">Reference proteome</keyword>
<dbReference type="SUPFAM" id="SSF88697">
    <property type="entry name" value="PUA domain-like"/>
    <property type="match status" value="1"/>
</dbReference>
<dbReference type="GO" id="GO:0044027">
    <property type="term" value="P:negative regulation of gene expression via chromosomal CpG island methylation"/>
    <property type="evidence" value="ECO:0007669"/>
    <property type="project" value="TreeGrafter"/>
</dbReference>
<reference evidence="4 5" key="1">
    <citation type="submission" date="2019-12" db="EMBL/GenBank/DDBJ databases">
        <authorList>
            <person name="Floudas D."/>
            <person name="Bentzer J."/>
            <person name="Ahren D."/>
            <person name="Johansson T."/>
            <person name="Persson P."/>
            <person name="Tunlid A."/>
        </authorList>
    </citation>
    <scope>NUCLEOTIDE SEQUENCE [LARGE SCALE GENOMIC DNA]</scope>
    <source>
        <strain evidence="4 5">CBS 102.39</strain>
    </source>
</reference>
<evidence type="ECO:0000256" key="2">
    <source>
        <dbReference type="PROSITE-ProRule" id="PRU00358"/>
    </source>
</evidence>
<dbReference type="InterPro" id="IPR045134">
    <property type="entry name" value="UHRF1/2-like"/>
</dbReference>
<dbReference type="Pfam" id="PF02182">
    <property type="entry name" value="SAD_SRA"/>
    <property type="match status" value="1"/>
</dbReference>
<keyword evidence="1 2" id="KW-0539">Nucleus</keyword>
<comment type="caution">
    <text evidence="4">The sequence shown here is derived from an EMBL/GenBank/DDBJ whole genome shotgun (WGS) entry which is preliminary data.</text>
</comment>
<dbReference type="InterPro" id="IPR036987">
    <property type="entry name" value="SRA-YDG_sf"/>
</dbReference>
<name>A0A8H4R4U5_9AGAR</name>
<dbReference type="GO" id="GO:0016567">
    <property type="term" value="P:protein ubiquitination"/>
    <property type="evidence" value="ECO:0007669"/>
    <property type="project" value="TreeGrafter"/>
</dbReference>
<dbReference type="AlphaFoldDB" id="A0A8H4R4U5"/>
<dbReference type="EMBL" id="JAACJL010000002">
    <property type="protein sequence ID" value="KAF4622344.1"/>
    <property type="molecule type" value="Genomic_DNA"/>
</dbReference>
<sequence length="199" mass="22042">MATERFRQMLLANEQWYNPADMAKEKDRRFGKPNCPLFTVFESRKECAEKGVHARNFAGIAGSSKDGAFSICVSGGYQDDVDNGDYIIYTGTGGQEDTYGSGSDTQRCDQSFSHKDNAALKISADTGRPVRVVRGANASSVYAPEKGYRYDGMYVVKKAYLCKGISGYMICRFELERCPGQDPIPVRSIGLPRRKSSHT</sequence>
<dbReference type="PANTHER" id="PTHR14140">
    <property type="entry name" value="E3 UBIQUITIN-PROTEIN LIGASE UHRF-RELATED"/>
    <property type="match status" value="1"/>
</dbReference>
<evidence type="ECO:0000313" key="4">
    <source>
        <dbReference type="EMBL" id="KAF4622344.1"/>
    </source>
</evidence>
<feature type="domain" description="YDG" evidence="3">
    <location>
        <begin position="30"/>
        <end position="177"/>
    </location>
</feature>
<dbReference type="InterPro" id="IPR015947">
    <property type="entry name" value="PUA-like_sf"/>
</dbReference>
<protein>
    <recommendedName>
        <fullName evidence="3">YDG domain-containing protein</fullName>
    </recommendedName>
</protein>